<dbReference type="HOGENOM" id="CLU_2744360_0_0_1"/>
<reference evidence="1" key="2">
    <citation type="submission" date="2018-05" db="EMBL/GenBank/DDBJ databases">
        <title>OpunRS2 (Oryza punctata Reference Sequence Version 2).</title>
        <authorList>
            <person name="Zhang J."/>
            <person name="Kudrna D."/>
            <person name="Lee S."/>
            <person name="Talag J."/>
            <person name="Welchert J."/>
            <person name="Wing R.A."/>
        </authorList>
    </citation>
    <scope>NUCLEOTIDE SEQUENCE [LARGE SCALE GENOMIC DNA]</scope>
</reference>
<dbReference type="Proteomes" id="UP000026962">
    <property type="component" value="Chromosome 10"/>
</dbReference>
<dbReference type="Gramene" id="OPUNC10G05800.1">
    <property type="protein sequence ID" value="OPUNC10G05800.1"/>
    <property type="gene ID" value="OPUNC10G05800"/>
</dbReference>
<evidence type="ECO:0000313" key="1">
    <source>
        <dbReference type="EnsemblPlants" id="OPUNC10G05800.1"/>
    </source>
</evidence>
<keyword evidence="2" id="KW-1185">Reference proteome</keyword>
<accession>A0A0E0M6P9</accession>
<protein>
    <submittedName>
        <fullName evidence="1">Uncharacterized protein</fullName>
    </submittedName>
</protein>
<dbReference type="AlphaFoldDB" id="A0A0E0M6P9"/>
<name>A0A0E0M6P9_ORYPU</name>
<sequence>MGRLPVDETPVVLDDGLFFGPLAPISNIVATPPAPARIPVRRGRNLRCHRAGRRRWRGGRCEPSWGSTHRD</sequence>
<reference evidence="1" key="1">
    <citation type="submission" date="2015-04" db="UniProtKB">
        <authorList>
            <consortium name="EnsemblPlants"/>
        </authorList>
    </citation>
    <scope>IDENTIFICATION</scope>
</reference>
<proteinExistence type="predicted"/>
<dbReference type="EnsemblPlants" id="OPUNC10G05800.1">
    <property type="protein sequence ID" value="OPUNC10G05800.1"/>
    <property type="gene ID" value="OPUNC10G05800"/>
</dbReference>
<evidence type="ECO:0000313" key="2">
    <source>
        <dbReference type="Proteomes" id="UP000026962"/>
    </source>
</evidence>
<organism evidence="1">
    <name type="scientific">Oryza punctata</name>
    <name type="common">Red rice</name>
    <dbReference type="NCBI Taxonomy" id="4537"/>
    <lineage>
        <taxon>Eukaryota</taxon>
        <taxon>Viridiplantae</taxon>
        <taxon>Streptophyta</taxon>
        <taxon>Embryophyta</taxon>
        <taxon>Tracheophyta</taxon>
        <taxon>Spermatophyta</taxon>
        <taxon>Magnoliopsida</taxon>
        <taxon>Liliopsida</taxon>
        <taxon>Poales</taxon>
        <taxon>Poaceae</taxon>
        <taxon>BOP clade</taxon>
        <taxon>Oryzoideae</taxon>
        <taxon>Oryzeae</taxon>
        <taxon>Oryzinae</taxon>
        <taxon>Oryza</taxon>
    </lineage>
</organism>